<evidence type="ECO:0000313" key="8">
    <source>
        <dbReference type="EMBL" id="MDQ0361039.1"/>
    </source>
</evidence>
<comment type="cofactor">
    <cofactor evidence="1">
        <name>pyridoxal 5'-phosphate</name>
        <dbReference type="ChEBI" id="CHEBI:597326"/>
    </cofactor>
</comment>
<protein>
    <submittedName>
        <fullName evidence="8">Aspartate aminotransferase/aromatic-amino-acid transaminase</fullName>
        <ecNumber evidence="8">2.6.1.1</ecNumber>
        <ecNumber evidence="8">2.6.1.57</ecNumber>
    </submittedName>
</protein>
<dbReference type="RefSeq" id="WP_307407424.1">
    <property type="nucleotide sequence ID" value="NZ_JAUSUR010000003.1"/>
</dbReference>
<comment type="subunit">
    <text evidence="3">Homodimer.</text>
</comment>
<comment type="caution">
    <text evidence="8">The sequence shown here is derived from an EMBL/GenBank/DDBJ whole genome shotgun (WGS) entry which is preliminary data.</text>
</comment>
<feature type="domain" description="Aminotransferase class I/classII large" evidence="7">
    <location>
        <begin position="43"/>
        <end position="404"/>
    </location>
</feature>
<proteinExistence type="inferred from homology"/>
<evidence type="ECO:0000256" key="2">
    <source>
        <dbReference type="ARBA" id="ARBA00007441"/>
    </source>
</evidence>
<reference evidence="8 9" key="1">
    <citation type="submission" date="2023-07" db="EMBL/GenBank/DDBJ databases">
        <title>Genomic Encyclopedia of Type Strains, Phase IV (KMG-IV): sequencing the most valuable type-strain genomes for metagenomic binning, comparative biology and taxonomic classification.</title>
        <authorList>
            <person name="Goeker M."/>
        </authorList>
    </citation>
    <scope>NUCLEOTIDE SEQUENCE [LARGE SCALE GENOMIC DNA]</scope>
    <source>
        <strain evidence="8 9">DSM 16784</strain>
    </source>
</reference>
<accession>A0ABU0E2R2</accession>
<dbReference type="Pfam" id="PF00155">
    <property type="entry name" value="Aminotran_1_2"/>
    <property type="match status" value="1"/>
</dbReference>
<dbReference type="InterPro" id="IPR015422">
    <property type="entry name" value="PyrdxlP-dep_Trfase_small"/>
</dbReference>
<dbReference type="EC" id="2.6.1.1" evidence="8"/>
<sequence length="412" mass="46411">MTRFIRNHVDDTPIVDNVFAVVDLAKKAKAQLGEAAVVDATIGALYDESGQLVAFRSVYRPYNEIESKIKANYAESFSGNPDFRKQVYNWVVQQADMRLAHSTIATPGGSGAVSTTINNILDQGETLIIPDIAWGSYRLMATMNNMDVETYNLFEGDHFNIASFKEVCKSVMDKQKKVLVIINDPCHNPTGYSLSQEEWEEVVMFLNEIGEQGPVVMLNDIAYIDYSYDFKNSRNYLETFNAISDNVAIVVAFSSSKTLTAYGLRCGAAVIMAQSDESVRQIEIVMEKSARAIWSNIPNAAMENLVYVTTEGLNDYLEEKDYFVSLLEERSKIFLKEAKEVGLKHYPYKEGFFVTLKIEDKDLCTKLHEACMKEHIYTVQVNKGIRIALCSLSIEKTKGLAKRIKEIFDTLS</sequence>
<evidence type="ECO:0000256" key="1">
    <source>
        <dbReference type="ARBA" id="ARBA00001933"/>
    </source>
</evidence>
<evidence type="ECO:0000313" key="9">
    <source>
        <dbReference type="Proteomes" id="UP001230220"/>
    </source>
</evidence>
<gene>
    <name evidence="8" type="ORF">J2S15_001786</name>
</gene>
<evidence type="ECO:0000256" key="4">
    <source>
        <dbReference type="ARBA" id="ARBA00022576"/>
    </source>
</evidence>
<dbReference type="PANTHER" id="PTHR11879">
    <property type="entry name" value="ASPARTATE AMINOTRANSFERASE"/>
    <property type="match status" value="1"/>
</dbReference>
<comment type="similarity">
    <text evidence="2">Belongs to the class-I pyridoxal-phosphate-dependent aminotransferase family.</text>
</comment>
<dbReference type="EC" id="2.6.1.57" evidence="8"/>
<dbReference type="EMBL" id="JAUSUR010000003">
    <property type="protein sequence ID" value="MDQ0361039.1"/>
    <property type="molecule type" value="Genomic_DNA"/>
</dbReference>
<dbReference type="Proteomes" id="UP001230220">
    <property type="component" value="Unassembled WGS sequence"/>
</dbReference>
<dbReference type="GO" id="GO:0004069">
    <property type="term" value="F:L-aspartate:2-oxoglutarate aminotransferase activity"/>
    <property type="evidence" value="ECO:0007669"/>
    <property type="project" value="UniProtKB-EC"/>
</dbReference>
<keyword evidence="6" id="KW-0663">Pyridoxal phosphate</keyword>
<evidence type="ECO:0000256" key="6">
    <source>
        <dbReference type="ARBA" id="ARBA00022898"/>
    </source>
</evidence>
<dbReference type="InterPro" id="IPR004839">
    <property type="entry name" value="Aminotransferase_I/II_large"/>
</dbReference>
<dbReference type="CDD" id="cd00609">
    <property type="entry name" value="AAT_like"/>
    <property type="match status" value="1"/>
</dbReference>
<dbReference type="SUPFAM" id="SSF53383">
    <property type="entry name" value="PLP-dependent transferases"/>
    <property type="match status" value="1"/>
</dbReference>
<keyword evidence="4 8" id="KW-0032">Aminotransferase</keyword>
<keyword evidence="5 8" id="KW-0808">Transferase</keyword>
<dbReference type="PANTHER" id="PTHR11879:SF22">
    <property type="entry name" value="ASPARTATE AMINOTRANSFERASE, MITOCHONDRIAL"/>
    <property type="match status" value="1"/>
</dbReference>
<dbReference type="InterPro" id="IPR015424">
    <property type="entry name" value="PyrdxlP-dep_Trfase"/>
</dbReference>
<dbReference type="Gene3D" id="3.40.640.10">
    <property type="entry name" value="Type I PLP-dependent aspartate aminotransferase-like (Major domain)"/>
    <property type="match status" value="1"/>
</dbReference>
<dbReference type="InterPro" id="IPR000796">
    <property type="entry name" value="Asp_trans"/>
</dbReference>
<keyword evidence="9" id="KW-1185">Reference proteome</keyword>
<evidence type="ECO:0000256" key="5">
    <source>
        <dbReference type="ARBA" id="ARBA00022679"/>
    </source>
</evidence>
<organism evidence="8 9">
    <name type="scientific">Breznakia pachnodae</name>
    <dbReference type="NCBI Taxonomy" id="265178"/>
    <lineage>
        <taxon>Bacteria</taxon>
        <taxon>Bacillati</taxon>
        <taxon>Bacillota</taxon>
        <taxon>Erysipelotrichia</taxon>
        <taxon>Erysipelotrichales</taxon>
        <taxon>Erysipelotrichaceae</taxon>
        <taxon>Breznakia</taxon>
    </lineage>
</organism>
<name>A0ABU0E2R2_9FIRM</name>
<evidence type="ECO:0000256" key="3">
    <source>
        <dbReference type="ARBA" id="ARBA00011738"/>
    </source>
</evidence>
<dbReference type="Gene3D" id="3.90.1150.10">
    <property type="entry name" value="Aspartate Aminotransferase, domain 1"/>
    <property type="match status" value="1"/>
</dbReference>
<dbReference type="InterPro" id="IPR015421">
    <property type="entry name" value="PyrdxlP-dep_Trfase_major"/>
</dbReference>
<evidence type="ECO:0000259" key="7">
    <source>
        <dbReference type="Pfam" id="PF00155"/>
    </source>
</evidence>